<sequence>MKPPLRLPSLALVLILCSISTRHSSGQPLAEPTELDEAARFVAGLPPGPGSPLENLAAQPSWQEHAKEMDKLWEYFRHFQLDPIREWSAEFLGAASSSTNPVFYPFSGPDAIYPRCFFPHASTYVLASREEAGLPPSFSRLQSANLALELPRIRQSLQWLLQWSFSITKETRRLTASSVLGGILPLYSVLLVRDGCRLLSIEQGSAGRRSCLLFQGTEGEEHRLYYFPVNLEDGSLAASGLPRYLGSIPGGPTLIKAASYLLHGSAFSELRRLVLTRSTLVLQDDSGIPVRFFRSGWNLRFFGLYRGPISLFREFYQPDLAAATAHANPSPLPFGFGYRWKPEEASLVVATRTPRPTEPKKTANRTPPR</sequence>
<dbReference type="EMBL" id="CABFVA020000065">
    <property type="protein sequence ID" value="VVM06367.1"/>
    <property type="molecule type" value="Genomic_DNA"/>
</dbReference>
<dbReference type="OrthoDB" id="977906at2"/>
<proteinExistence type="predicted"/>
<protein>
    <submittedName>
        <fullName evidence="2">Uncharacterized protein</fullName>
    </submittedName>
</protein>
<dbReference type="Proteomes" id="UP000334923">
    <property type="component" value="Unassembled WGS sequence"/>
</dbReference>
<evidence type="ECO:0000313" key="3">
    <source>
        <dbReference type="Proteomes" id="UP000334923"/>
    </source>
</evidence>
<name>A0A5E6MJX8_9BACT</name>
<feature type="region of interest" description="Disordered" evidence="1">
    <location>
        <begin position="349"/>
        <end position="369"/>
    </location>
</feature>
<gene>
    <name evidence="2" type="ORF">MAMT_01156</name>
</gene>
<dbReference type="AlphaFoldDB" id="A0A5E6MJX8"/>
<organism evidence="2 3">
    <name type="scientific">Methylacidimicrobium tartarophylax</name>
    <dbReference type="NCBI Taxonomy" id="1041768"/>
    <lineage>
        <taxon>Bacteria</taxon>
        <taxon>Pseudomonadati</taxon>
        <taxon>Verrucomicrobiota</taxon>
        <taxon>Methylacidimicrobium</taxon>
    </lineage>
</organism>
<evidence type="ECO:0000256" key="1">
    <source>
        <dbReference type="SAM" id="MobiDB-lite"/>
    </source>
</evidence>
<evidence type="ECO:0000313" key="2">
    <source>
        <dbReference type="EMBL" id="VVM06367.1"/>
    </source>
</evidence>
<keyword evidence="3" id="KW-1185">Reference proteome</keyword>
<dbReference type="RefSeq" id="WP_142660011.1">
    <property type="nucleotide sequence ID" value="NZ_CABFVA020000065.1"/>
</dbReference>
<reference evidence="2 3" key="1">
    <citation type="submission" date="2019-09" db="EMBL/GenBank/DDBJ databases">
        <authorList>
            <person name="Cremers G."/>
        </authorList>
    </citation>
    <scope>NUCLEOTIDE SEQUENCE [LARGE SCALE GENOMIC DNA]</scope>
    <source>
        <strain evidence="2">4A</strain>
    </source>
</reference>
<accession>A0A5E6MJX8</accession>